<sequence length="699" mass="77599">MGTGKRIQTTPIVNGRPASPANVASGSLHARNLRKSQLGGVIFGCKNSTMKECLSKQLFGLPAHHFSYVKNIDPGLPLFLFNYSDRTLHGIFEAACPGQMNINPYGWTTDGSDRTLYPAQVQIRVRLQCQPLPESQFRPIIADNYYSEHHFWFELDHAQTNKVMSLLASLAVALGTSSSQNTVKWRTKFQAIPSRNIREESEEFPPLALEAENLSQSSQRSDSTDVASSLDGENQPLKAQSDVKEVQQLEKDLIYMKLKALALKDDINSEHQAAAEGIPVINGLQSEEKYYQKEPEMSGVNNPSVIEDISSKDKGHRGEPLDAEDNCAQTPGSSSEYQSLISRLIKEVEELKTFKTEHTHKMALLEQKLTRVETEIQLLNRRLQLESESNSSTVLEDGNFTESFDEPLLDTEESIFLLGGYDGETWLSAFDSYYPSHNLLKYRTPMNCIRSYASVAQLNGELYVIGGGNGQVWYDSVESYNPDKEQWTLCPSLCQRKGSLAGASANDKIFAMGGGNGVECYSNVEMLDLDVGRWINTRSMLQKRFALAAVELNGVIYATGGFDGNDYLESAERFDPREHSWTKISSMSTRRGCHSLVVLNEKLYALGGFDGKAMVSTVEIFDPRLGSWMPGEAMNYSRGYSAAAVVNETIYVIGGVKDGYNIVDAIENFKEGQGWQETDGSVIGKRCFLSAITLSPHTV</sequence>
<keyword evidence="5" id="KW-1185">Reference proteome</keyword>
<keyword evidence="1" id="KW-0175">Coiled coil</keyword>
<dbReference type="GO" id="GO:0034976">
    <property type="term" value="P:response to endoplasmic reticulum stress"/>
    <property type="evidence" value="ECO:0007669"/>
    <property type="project" value="InterPro"/>
</dbReference>
<dbReference type="InterPro" id="IPR006652">
    <property type="entry name" value="Kelch_1"/>
</dbReference>
<feature type="region of interest" description="Disordered" evidence="2">
    <location>
        <begin position="212"/>
        <end position="243"/>
    </location>
</feature>
<comment type="caution">
    <text evidence="4">The sequence shown here is derived from an EMBL/GenBank/DDBJ whole genome shotgun (WGS) entry which is preliminary data.</text>
</comment>
<feature type="compositionally biased region" description="Polar residues" evidence="2">
    <location>
        <begin position="213"/>
        <end position="227"/>
    </location>
</feature>
<name>A0AA88D2T5_FICCA</name>
<feature type="domain" description="DCD" evidence="3">
    <location>
        <begin position="36"/>
        <end position="169"/>
    </location>
</feature>
<dbReference type="PROSITE" id="PS51222">
    <property type="entry name" value="DCD"/>
    <property type="match status" value="1"/>
</dbReference>
<feature type="compositionally biased region" description="Basic and acidic residues" evidence="2">
    <location>
        <begin position="309"/>
        <end position="320"/>
    </location>
</feature>
<dbReference type="InterPro" id="IPR044832">
    <property type="entry name" value="NRP-like"/>
</dbReference>
<dbReference type="EMBL" id="BTGU01000011">
    <property type="protein sequence ID" value="GMN40451.1"/>
    <property type="molecule type" value="Genomic_DNA"/>
</dbReference>
<dbReference type="SMART" id="SM00767">
    <property type="entry name" value="DCD"/>
    <property type="match status" value="1"/>
</dbReference>
<protein>
    <recommendedName>
        <fullName evidence="3">DCD domain-containing protein</fullName>
    </recommendedName>
</protein>
<dbReference type="Proteomes" id="UP001187192">
    <property type="component" value="Unassembled WGS sequence"/>
</dbReference>
<dbReference type="InterPro" id="IPR015915">
    <property type="entry name" value="Kelch-typ_b-propeller"/>
</dbReference>
<feature type="region of interest" description="Disordered" evidence="2">
    <location>
        <begin position="1"/>
        <end position="21"/>
    </location>
</feature>
<dbReference type="Gramene" id="FCD_00036807-RA">
    <property type="protein sequence ID" value="FCD_00036807-RA:cds"/>
    <property type="gene ID" value="FCD_00036807"/>
</dbReference>
<evidence type="ECO:0000313" key="4">
    <source>
        <dbReference type="EMBL" id="GMN40451.1"/>
    </source>
</evidence>
<dbReference type="PANTHER" id="PTHR46034">
    <property type="match status" value="1"/>
</dbReference>
<dbReference type="AlphaFoldDB" id="A0AA88D2T5"/>
<gene>
    <name evidence="4" type="ORF">TIFTF001_009681</name>
</gene>
<organism evidence="4 5">
    <name type="scientific">Ficus carica</name>
    <name type="common">Common fig</name>
    <dbReference type="NCBI Taxonomy" id="3494"/>
    <lineage>
        <taxon>Eukaryota</taxon>
        <taxon>Viridiplantae</taxon>
        <taxon>Streptophyta</taxon>
        <taxon>Embryophyta</taxon>
        <taxon>Tracheophyta</taxon>
        <taxon>Spermatophyta</taxon>
        <taxon>Magnoliopsida</taxon>
        <taxon>eudicotyledons</taxon>
        <taxon>Gunneridae</taxon>
        <taxon>Pentapetalae</taxon>
        <taxon>rosids</taxon>
        <taxon>fabids</taxon>
        <taxon>Rosales</taxon>
        <taxon>Moraceae</taxon>
        <taxon>Ficeae</taxon>
        <taxon>Ficus</taxon>
    </lineage>
</organism>
<evidence type="ECO:0000259" key="3">
    <source>
        <dbReference type="PROSITE" id="PS51222"/>
    </source>
</evidence>
<dbReference type="Pfam" id="PF10539">
    <property type="entry name" value="Dev_Cell_Death"/>
    <property type="match status" value="1"/>
</dbReference>
<proteinExistence type="predicted"/>
<accession>A0AA88D2T5</accession>
<feature type="compositionally biased region" description="Polar residues" evidence="2">
    <location>
        <begin position="1"/>
        <end position="12"/>
    </location>
</feature>
<reference evidence="4" key="1">
    <citation type="submission" date="2023-07" db="EMBL/GenBank/DDBJ databases">
        <title>draft genome sequence of fig (Ficus carica).</title>
        <authorList>
            <person name="Takahashi T."/>
            <person name="Nishimura K."/>
        </authorList>
    </citation>
    <scope>NUCLEOTIDE SEQUENCE</scope>
</reference>
<feature type="coiled-coil region" evidence="1">
    <location>
        <begin position="355"/>
        <end position="389"/>
    </location>
</feature>
<evidence type="ECO:0000313" key="5">
    <source>
        <dbReference type="Proteomes" id="UP001187192"/>
    </source>
</evidence>
<dbReference type="PANTHER" id="PTHR46034:SF7">
    <property type="entry name" value="INFLUENZA VIRUS NS1A-BINDING PROTEIN"/>
    <property type="match status" value="1"/>
</dbReference>
<dbReference type="Gene3D" id="2.120.10.80">
    <property type="entry name" value="Kelch-type beta propeller"/>
    <property type="match status" value="1"/>
</dbReference>
<dbReference type="SUPFAM" id="SSF117281">
    <property type="entry name" value="Kelch motif"/>
    <property type="match status" value="1"/>
</dbReference>
<evidence type="ECO:0000256" key="1">
    <source>
        <dbReference type="SAM" id="Coils"/>
    </source>
</evidence>
<evidence type="ECO:0000256" key="2">
    <source>
        <dbReference type="SAM" id="MobiDB-lite"/>
    </source>
</evidence>
<dbReference type="SMART" id="SM00612">
    <property type="entry name" value="Kelch"/>
    <property type="match status" value="5"/>
</dbReference>
<dbReference type="Pfam" id="PF01344">
    <property type="entry name" value="Kelch_1"/>
    <property type="match status" value="4"/>
</dbReference>
<feature type="region of interest" description="Disordered" evidence="2">
    <location>
        <begin position="294"/>
        <end position="334"/>
    </location>
</feature>
<dbReference type="InterPro" id="IPR013989">
    <property type="entry name" value="Dev_and_cell_death_domain"/>
</dbReference>